<dbReference type="GO" id="GO:0006529">
    <property type="term" value="P:asparagine biosynthetic process"/>
    <property type="evidence" value="ECO:0007669"/>
    <property type="project" value="UniProtKB-KW"/>
</dbReference>
<organism evidence="5 6">
    <name type="scientific">Drosophila kikkawai</name>
    <name type="common">Fruit fly</name>
    <dbReference type="NCBI Taxonomy" id="30033"/>
    <lineage>
        <taxon>Eukaryota</taxon>
        <taxon>Metazoa</taxon>
        <taxon>Ecdysozoa</taxon>
        <taxon>Arthropoda</taxon>
        <taxon>Hexapoda</taxon>
        <taxon>Insecta</taxon>
        <taxon>Pterygota</taxon>
        <taxon>Neoptera</taxon>
        <taxon>Endopterygota</taxon>
        <taxon>Diptera</taxon>
        <taxon>Brachycera</taxon>
        <taxon>Muscomorpha</taxon>
        <taxon>Ephydroidea</taxon>
        <taxon>Drosophilidae</taxon>
        <taxon>Drosophila</taxon>
        <taxon>Sophophora</taxon>
    </lineage>
</organism>
<dbReference type="GeneID" id="108080967"/>
<evidence type="ECO:0000256" key="2">
    <source>
        <dbReference type="ARBA" id="ARBA00022888"/>
    </source>
</evidence>
<dbReference type="AlphaFoldDB" id="A0A6P4J9W2"/>
<accession>A0A6P4J9W2</accession>
<evidence type="ECO:0000259" key="4">
    <source>
        <dbReference type="PROSITE" id="PS51278"/>
    </source>
</evidence>
<evidence type="ECO:0000313" key="5">
    <source>
        <dbReference type="Proteomes" id="UP001652661"/>
    </source>
</evidence>
<dbReference type="Gene3D" id="3.40.50.620">
    <property type="entry name" value="HUPs"/>
    <property type="match status" value="1"/>
</dbReference>
<reference evidence="6" key="2">
    <citation type="submission" date="2025-08" db="UniProtKB">
        <authorList>
            <consortium name="RefSeq"/>
        </authorList>
    </citation>
    <scope>IDENTIFICATION</scope>
    <source>
        <strain evidence="6">14028-0561.14</strain>
        <tissue evidence="6">Whole fly</tissue>
    </source>
</reference>
<keyword evidence="2" id="KW-0061">Asparagine biosynthesis</keyword>
<dbReference type="Gene3D" id="3.60.20.10">
    <property type="entry name" value="Glutamine Phosphoribosylpyrophosphate, subunit 1, domain 1"/>
    <property type="match status" value="1"/>
</dbReference>
<proteinExistence type="predicted"/>
<protein>
    <submittedName>
        <fullName evidence="6">Asparagine synthetase domain-containing protein CG17486</fullName>
    </submittedName>
</protein>
<dbReference type="InterPro" id="IPR029055">
    <property type="entry name" value="Ntn_hydrolases_N"/>
</dbReference>
<dbReference type="GO" id="GO:0004066">
    <property type="term" value="F:asparagine synthase (glutamine-hydrolyzing) activity"/>
    <property type="evidence" value="ECO:0007669"/>
    <property type="project" value="InterPro"/>
</dbReference>
<dbReference type="Proteomes" id="UP001652661">
    <property type="component" value="Chromosome 2R"/>
</dbReference>
<dbReference type="PROSITE" id="PS51278">
    <property type="entry name" value="GATASE_TYPE_2"/>
    <property type="match status" value="1"/>
</dbReference>
<dbReference type="InterPro" id="IPR014729">
    <property type="entry name" value="Rossmann-like_a/b/a_fold"/>
</dbReference>
<keyword evidence="1" id="KW-0028">Amino-acid biosynthesis</keyword>
<feature type="domain" description="Glutamine amidotransferase type-2" evidence="4">
    <location>
        <begin position="2"/>
        <end position="180"/>
    </location>
</feature>
<dbReference type="InterPro" id="IPR017932">
    <property type="entry name" value="GATase_2_dom"/>
</dbReference>
<keyword evidence="3" id="KW-0315">Glutamine amidotransferase</keyword>
<dbReference type="InterPro" id="IPR051857">
    <property type="entry name" value="Asn_synthetase_domain"/>
</dbReference>
<dbReference type="CDD" id="cd01991">
    <property type="entry name" value="Asn_synthase_B_C"/>
    <property type="match status" value="1"/>
</dbReference>
<dbReference type="PANTHER" id="PTHR45937:SF1">
    <property type="entry name" value="ASPARAGINE SYNTHETASE DOMAIN-CONTAINING PROTEIN 1"/>
    <property type="match status" value="1"/>
</dbReference>
<evidence type="ECO:0000256" key="1">
    <source>
        <dbReference type="ARBA" id="ARBA00022605"/>
    </source>
</evidence>
<reference evidence="5" key="1">
    <citation type="submission" date="2025-05" db="UniProtKB">
        <authorList>
            <consortium name="RefSeq"/>
        </authorList>
    </citation>
    <scope>NUCLEOTIDE SEQUENCE [LARGE SCALE GENOMIC DNA]</scope>
    <source>
        <strain evidence="5">14028-0561.14</strain>
    </source>
</reference>
<keyword evidence="5" id="KW-1185">Reference proteome</keyword>
<dbReference type="SUPFAM" id="SSF56235">
    <property type="entry name" value="N-terminal nucleophile aminohydrolases (Ntn hydrolases)"/>
    <property type="match status" value="1"/>
</dbReference>
<dbReference type="Pfam" id="PF00733">
    <property type="entry name" value="Asn_synthase"/>
    <property type="match status" value="1"/>
</dbReference>
<dbReference type="PANTHER" id="PTHR45937">
    <property type="entry name" value="ASPARAGINE SYNTHETASE DOMAIN-CONTAINING PROTEIN 1"/>
    <property type="match status" value="1"/>
</dbReference>
<evidence type="ECO:0000313" key="6">
    <source>
        <dbReference type="RefSeq" id="XP_017031373.2"/>
    </source>
</evidence>
<dbReference type="OrthoDB" id="10252281at2759"/>
<name>A0A6P4J9W2_DROKI</name>
<dbReference type="SUPFAM" id="SSF52402">
    <property type="entry name" value="Adenine nucleotide alpha hydrolases-like"/>
    <property type="match status" value="1"/>
</dbReference>
<evidence type="ECO:0000256" key="3">
    <source>
        <dbReference type="ARBA" id="ARBA00022962"/>
    </source>
</evidence>
<dbReference type="InterPro" id="IPR001962">
    <property type="entry name" value="Asn_synthase"/>
</dbReference>
<dbReference type="RefSeq" id="XP_017031373.2">
    <property type="nucleotide sequence ID" value="XM_017175884.3"/>
</dbReference>
<dbReference type="Pfam" id="PF13537">
    <property type="entry name" value="GATase_7"/>
    <property type="match status" value="1"/>
</dbReference>
<gene>
    <name evidence="6" type="primary">LOC108080967</name>
</gene>
<sequence length="569" mass="64450">MCGILCAVSHDADSNFQSLIEALKGLMKNRGPDKQAEIKLNYETGNILLAGSVLWQQGADLQKQPINGGNFIILFNGDFYNLQKPDNISDTAFIANKLAKCNNAEQIISVLKLLEGPHSLIIFDKRDQILYFSRDTLGRNSLIIERTQYGINLLSTSGYFNSNQLSLELPPLGVYQINTNNLTSCFLHLWQPMNEYAEQLLYNLDVVVGLKTTVESIISPSWLLKKNLEFDYDFYKFPYNADHVELYQNLINQPQIKASLNTLDKLLSNSVANRVKCTAPLCRICLSELNQKETVCRHAKICILFSGGIDCTILALLANKFVPYNEPIELINVAFESLSGQNVSEKLWDVPDRRTSLMSVNELKRICPERFWNLLEVNVTREELKTQLSTRIKNLIYPLQTILDESLGCAYWFASNCPNSTARVALIGSGADELFGGYCRHRNAYRRCLGTNSERQLSVQSELDVDWQRIPARNLARDDRVIADNGKTARSPFIEENIVQFLRSLEPFQKCCFSFPEGVGDKLLLRLYGYKIGLRDVALLKKRAIQFGSRIANKRENASAQSEHLKCNT</sequence>